<dbReference type="AlphaFoldDB" id="A0A2N5RVE0"/>
<evidence type="ECO:0000313" key="3">
    <source>
        <dbReference type="EMBL" id="PLW25933.1"/>
    </source>
</evidence>
<feature type="signal peptide" evidence="1">
    <location>
        <begin position="1"/>
        <end position="30"/>
    </location>
</feature>
<proteinExistence type="predicted"/>
<feature type="chain" id="PRO_5015083454" description="Secreted protein" evidence="1">
    <location>
        <begin position="31"/>
        <end position="162"/>
    </location>
</feature>
<dbReference type="Proteomes" id="UP000235388">
    <property type="component" value="Unassembled WGS sequence"/>
</dbReference>
<evidence type="ECO:0000313" key="5">
    <source>
        <dbReference type="Proteomes" id="UP000235392"/>
    </source>
</evidence>
<evidence type="ECO:0000256" key="1">
    <source>
        <dbReference type="SAM" id="SignalP"/>
    </source>
</evidence>
<name>A0A2N5RVE0_9BASI</name>
<evidence type="ECO:0000313" key="2">
    <source>
        <dbReference type="EMBL" id="PLW04965.1"/>
    </source>
</evidence>
<dbReference type="Proteomes" id="UP000235392">
    <property type="component" value="Unassembled WGS sequence"/>
</dbReference>
<comment type="caution">
    <text evidence="2">The sequence shown here is derived from an EMBL/GenBank/DDBJ whole genome shotgun (WGS) entry which is preliminary data.</text>
</comment>
<keyword evidence="4" id="KW-1185">Reference proteome</keyword>
<sequence>MFFSSCLRCAQTTWALVGLMSLVLLQTVVTAGPQQHCGNSFRIIGHARTKASTVECITYANEYYTCDLSTCHGGSEKDTPGNRPLSKFAYRRCRLYDAKDKLGPADKTVYPTAIYPRNSAMLLNVFGAPQENSDTIAHYNCDYKSTSDVNNRRPWCSNCMGG</sequence>
<organism evidence="2 5">
    <name type="scientific">Puccinia coronata f. sp. avenae</name>
    <dbReference type="NCBI Taxonomy" id="200324"/>
    <lineage>
        <taxon>Eukaryota</taxon>
        <taxon>Fungi</taxon>
        <taxon>Dikarya</taxon>
        <taxon>Basidiomycota</taxon>
        <taxon>Pucciniomycotina</taxon>
        <taxon>Pucciniomycetes</taxon>
        <taxon>Pucciniales</taxon>
        <taxon>Pucciniaceae</taxon>
        <taxon>Puccinia</taxon>
    </lineage>
</organism>
<reference evidence="4 5" key="1">
    <citation type="submission" date="2017-11" db="EMBL/GenBank/DDBJ databases">
        <title>De novo assembly and phasing of dikaryotic genomes from two isolates of Puccinia coronata f. sp. avenae, the causal agent of oat crown rust.</title>
        <authorList>
            <person name="Miller M.E."/>
            <person name="Zhang Y."/>
            <person name="Omidvar V."/>
            <person name="Sperschneider J."/>
            <person name="Schwessinger B."/>
            <person name="Raley C."/>
            <person name="Palmer J.M."/>
            <person name="Garnica D."/>
            <person name="Upadhyaya N."/>
            <person name="Rathjen J."/>
            <person name="Taylor J.M."/>
            <person name="Park R.F."/>
            <person name="Dodds P.N."/>
            <person name="Hirsch C.D."/>
            <person name="Kianian S.F."/>
            <person name="Figueroa M."/>
        </authorList>
    </citation>
    <scope>NUCLEOTIDE SEQUENCE [LARGE SCALE GENOMIC DNA]</scope>
    <source>
        <strain evidence="3">12NC29</strain>
        <strain evidence="2">12SD80</strain>
    </source>
</reference>
<protein>
    <recommendedName>
        <fullName evidence="6">Secreted protein</fullName>
    </recommendedName>
</protein>
<dbReference type="EMBL" id="PGCI01001428">
    <property type="protein sequence ID" value="PLW04965.1"/>
    <property type="molecule type" value="Genomic_DNA"/>
</dbReference>
<accession>A0A2N5RVE0</accession>
<evidence type="ECO:0000313" key="4">
    <source>
        <dbReference type="Proteomes" id="UP000235388"/>
    </source>
</evidence>
<keyword evidence="1" id="KW-0732">Signal</keyword>
<gene>
    <name evidence="3" type="ORF">PCANC_24902</name>
    <name evidence="2" type="ORF">PCASD_26038</name>
</gene>
<dbReference type="EMBL" id="PGCJ01000576">
    <property type="protein sequence ID" value="PLW25933.1"/>
    <property type="molecule type" value="Genomic_DNA"/>
</dbReference>
<evidence type="ECO:0008006" key="6">
    <source>
        <dbReference type="Google" id="ProtNLM"/>
    </source>
</evidence>